<keyword evidence="2" id="KW-0813">Transport</keyword>
<dbReference type="Pfam" id="PF02416">
    <property type="entry name" value="TatA_B_E"/>
    <property type="match status" value="1"/>
</dbReference>
<sequence>MFDLGWSEMLLIGVVALIVVGPKELPNLFRQVGVFMGKARGIAREFSRAMEAAADESGMKEIDRTIRAAANPVKFGTSALRDAATGKPATAATAKVPTAGTPLDPGAPITPGAPVASAVTGAVDTAPGSTAPGSAAAVHGAATMGVAAQRAREREERLAAAAARQAATSPVATPVAVAPAAASGDLPPTPNPDGTA</sequence>
<dbReference type="RefSeq" id="WP_139080443.1">
    <property type="nucleotide sequence ID" value="NZ_VDFV01000003.1"/>
</dbReference>
<evidence type="ECO:0000256" key="7">
    <source>
        <dbReference type="ARBA" id="ARBA00023010"/>
    </source>
</evidence>
<dbReference type="OrthoDB" id="7206969at2"/>
<reference evidence="10 11" key="1">
    <citation type="submission" date="2019-06" db="EMBL/GenBank/DDBJ databases">
        <authorList>
            <person name="Jiang L."/>
        </authorList>
    </citation>
    <scope>NUCLEOTIDE SEQUENCE [LARGE SCALE GENOMIC DNA]</scope>
    <source>
        <strain evidence="10 11">YIM 48858</strain>
    </source>
</reference>
<dbReference type="InterPro" id="IPR018448">
    <property type="entry name" value="TatB"/>
</dbReference>
<evidence type="ECO:0000313" key="11">
    <source>
        <dbReference type="Proteomes" id="UP000305709"/>
    </source>
</evidence>
<feature type="region of interest" description="Disordered" evidence="9">
    <location>
        <begin position="151"/>
        <end position="173"/>
    </location>
</feature>
<dbReference type="PRINTS" id="PR01506">
    <property type="entry name" value="TATBPROTEIN"/>
</dbReference>
<evidence type="ECO:0000256" key="9">
    <source>
        <dbReference type="SAM" id="MobiDB-lite"/>
    </source>
</evidence>
<keyword evidence="7" id="KW-0811">Translocation</keyword>
<dbReference type="AlphaFoldDB" id="A0A5C4NIJ4"/>
<name>A0A5C4NIJ4_9RHOB</name>
<evidence type="ECO:0000256" key="5">
    <source>
        <dbReference type="ARBA" id="ARBA00022927"/>
    </source>
</evidence>
<keyword evidence="8" id="KW-0472">Membrane</keyword>
<keyword evidence="11" id="KW-1185">Reference proteome</keyword>
<dbReference type="GO" id="GO:0016020">
    <property type="term" value="C:membrane"/>
    <property type="evidence" value="ECO:0007669"/>
    <property type="project" value="UniProtKB-SubCell"/>
</dbReference>
<evidence type="ECO:0000256" key="8">
    <source>
        <dbReference type="ARBA" id="ARBA00023136"/>
    </source>
</evidence>
<feature type="region of interest" description="Disordered" evidence="9">
    <location>
        <begin position="84"/>
        <end position="112"/>
    </location>
</feature>
<dbReference type="Gene3D" id="1.20.5.3310">
    <property type="match status" value="1"/>
</dbReference>
<evidence type="ECO:0000313" key="10">
    <source>
        <dbReference type="EMBL" id="TNC73760.1"/>
    </source>
</evidence>
<dbReference type="PANTHER" id="PTHR33162:SF1">
    <property type="entry name" value="SEC-INDEPENDENT PROTEIN TRANSLOCASE PROTEIN TATA, CHLOROPLASTIC"/>
    <property type="match status" value="1"/>
</dbReference>
<comment type="subcellular location">
    <subcellularLocation>
        <location evidence="1">Membrane</location>
        <topology evidence="1">Single-pass membrane protein</topology>
    </subcellularLocation>
</comment>
<evidence type="ECO:0000256" key="3">
    <source>
        <dbReference type="ARBA" id="ARBA00022475"/>
    </source>
</evidence>
<evidence type="ECO:0000256" key="1">
    <source>
        <dbReference type="ARBA" id="ARBA00004167"/>
    </source>
</evidence>
<dbReference type="GO" id="GO:0043953">
    <property type="term" value="P:protein transport by the Tat complex"/>
    <property type="evidence" value="ECO:0007669"/>
    <property type="project" value="InterPro"/>
</dbReference>
<keyword evidence="6" id="KW-1133">Transmembrane helix</keyword>
<dbReference type="Proteomes" id="UP000305709">
    <property type="component" value="Unassembled WGS sequence"/>
</dbReference>
<evidence type="ECO:0000256" key="2">
    <source>
        <dbReference type="ARBA" id="ARBA00022448"/>
    </source>
</evidence>
<gene>
    <name evidence="10" type="primary">tatB</name>
    <name evidence="10" type="ORF">FHG71_04595</name>
</gene>
<protein>
    <submittedName>
        <fullName evidence="10">Twin-arginine translocase subunit TatB</fullName>
    </submittedName>
</protein>
<evidence type="ECO:0000256" key="4">
    <source>
        <dbReference type="ARBA" id="ARBA00022692"/>
    </source>
</evidence>
<dbReference type="EMBL" id="VDFV01000003">
    <property type="protein sequence ID" value="TNC73760.1"/>
    <property type="molecule type" value="Genomic_DNA"/>
</dbReference>
<comment type="caution">
    <text evidence="10">The sequence shown here is derived from an EMBL/GenBank/DDBJ whole genome shotgun (WGS) entry which is preliminary data.</text>
</comment>
<keyword evidence="4" id="KW-0812">Transmembrane</keyword>
<dbReference type="PANTHER" id="PTHR33162">
    <property type="entry name" value="SEC-INDEPENDENT PROTEIN TRANSLOCASE PROTEIN TATA, CHLOROPLASTIC"/>
    <property type="match status" value="1"/>
</dbReference>
<dbReference type="GO" id="GO:0008320">
    <property type="term" value="F:protein transmembrane transporter activity"/>
    <property type="evidence" value="ECO:0007669"/>
    <property type="project" value="InterPro"/>
</dbReference>
<feature type="compositionally biased region" description="Low complexity" evidence="9">
    <location>
        <begin position="159"/>
        <end position="173"/>
    </location>
</feature>
<feature type="compositionally biased region" description="Low complexity" evidence="9">
    <location>
        <begin position="84"/>
        <end position="102"/>
    </location>
</feature>
<proteinExistence type="predicted"/>
<dbReference type="InterPro" id="IPR003369">
    <property type="entry name" value="TatA/B/E"/>
</dbReference>
<dbReference type="NCBIfam" id="TIGR01410">
    <property type="entry name" value="tatB"/>
    <property type="match status" value="1"/>
</dbReference>
<organism evidence="10 11">
    <name type="scientific">Rubellimicrobium roseum</name>
    <dbReference type="NCBI Taxonomy" id="687525"/>
    <lineage>
        <taxon>Bacteria</taxon>
        <taxon>Pseudomonadati</taxon>
        <taxon>Pseudomonadota</taxon>
        <taxon>Alphaproteobacteria</taxon>
        <taxon>Rhodobacterales</taxon>
        <taxon>Roseobacteraceae</taxon>
        <taxon>Rubellimicrobium</taxon>
    </lineage>
</organism>
<keyword evidence="3" id="KW-1003">Cell membrane</keyword>
<accession>A0A5C4NIJ4</accession>
<evidence type="ECO:0000256" key="6">
    <source>
        <dbReference type="ARBA" id="ARBA00022989"/>
    </source>
</evidence>
<keyword evidence="5" id="KW-0653">Protein transport</keyword>